<name>A0A4Y2QUS7_ARAVE</name>
<accession>A0A4Y2QUS7</accession>
<proteinExistence type="predicted"/>
<dbReference type="EMBL" id="BGPR01014877">
    <property type="protein sequence ID" value="GBN67103.1"/>
    <property type="molecule type" value="Genomic_DNA"/>
</dbReference>
<protein>
    <submittedName>
        <fullName evidence="1">Uncharacterized protein</fullName>
    </submittedName>
</protein>
<organism evidence="1 2">
    <name type="scientific">Araneus ventricosus</name>
    <name type="common">Orbweaver spider</name>
    <name type="synonym">Epeira ventricosa</name>
    <dbReference type="NCBI Taxonomy" id="182803"/>
    <lineage>
        <taxon>Eukaryota</taxon>
        <taxon>Metazoa</taxon>
        <taxon>Ecdysozoa</taxon>
        <taxon>Arthropoda</taxon>
        <taxon>Chelicerata</taxon>
        <taxon>Arachnida</taxon>
        <taxon>Araneae</taxon>
        <taxon>Araneomorphae</taxon>
        <taxon>Entelegynae</taxon>
        <taxon>Araneoidea</taxon>
        <taxon>Araneidae</taxon>
        <taxon>Araneus</taxon>
    </lineage>
</organism>
<reference evidence="1 2" key="1">
    <citation type="journal article" date="2019" name="Sci. Rep.">
        <title>Orb-weaving spider Araneus ventricosus genome elucidates the spidroin gene catalogue.</title>
        <authorList>
            <person name="Kono N."/>
            <person name="Nakamura H."/>
            <person name="Ohtoshi R."/>
            <person name="Moran D.A.P."/>
            <person name="Shinohara A."/>
            <person name="Yoshida Y."/>
            <person name="Fujiwara M."/>
            <person name="Mori M."/>
            <person name="Tomita M."/>
            <person name="Arakawa K."/>
        </authorList>
    </citation>
    <scope>NUCLEOTIDE SEQUENCE [LARGE SCALE GENOMIC DNA]</scope>
</reference>
<dbReference type="Proteomes" id="UP000499080">
    <property type="component" value="Unassembled WGS sequence"/>
</dbReference>
<keyword evidence="2" id="KW-1185">Reference proteome</keyword>
<comment type="caution">
    <text evidence="1">The sequence shown here is derived from an EMBL/GenBank/DDBJ whole genome shotgun (WGS) entry which is preliminary data.</text>
</comment>
<evidence type="ECO:0000313" key="1">
    <source>
        <dbReference type="EMBL" id="GBN67103.1"/>
    </source>
</evidence>
<sequence>MAPGRMGNVVVGGIRYGPSYVKVHLSWTCGGTVLQQLFYYQHYRCHSGSHLRATALCWRKESVLLDRSFSNTVTTHASVLLVTTSRSFCRKFSVH</sequence>
<gene>
    <name evidence="1" type="ORF">AVEN_32889_1</name>
</gene>
<evidence type="ECO:0000313" key="2">
    <source>
        <dbReference type="Proteomes" id="UP000499080"/>
    </source>
</evidence>
<dbReference type="AlphaFoldDB" id="A0A4Y2QUS7"/>